<organism evidence="1 2">
    <name type="scientific">Leptospira bouyouniensis</name>
    <dbReference type="NCBI Taxonomy" id="2484911"/>
    <lineage>
        <taxon>Bacteria</taxon>
        <taxon>Pseudomonadati</taxon>
        <taxon>Spirochaetota</taxon>
        <taxon>Spirochaetia</taxon>
        <taxon>Leptospirales</taxon>
        <taxon>Leptospiraceae</taxon>
        <taxon>Leptospira</taxon>
    </lineage>
</organism>
<name>A0A7I0HSF8_9LEPT</name>
<protein>
    <submittedName>
        <fullName evidence="1">Uncharacterized protein</fullName>
    </submittedName>
</protein>
<evidence type="ECO:0000313" key="2">
    <source>
        <dbReference type="Proteomes" id="UP000297641"/>
    </source>
</evidence>
<proteinExistence type="predicted"/>
<comment type="caution">
    <text evidence="1">The sequence shown here is derived from an EMBL/GenBank/DDBJ whole genome shotgun (WGS) entry which is preliminary data.</text>
</comment>
<dbReference type="AlphaFoldDB" id="A0A7I0HSF8"/>
<gene>
    <name evidence="1" type="ORF">EHQ43_08680</name>
</gene>
<dbReference type="EMBL" id="RQFT01000008">
    <property type="protein sequence ID" value="TGL06478.1"/>
    <property type="molecule type" value="Genomic_DNA"/>
</dbReference>
<accession>A0A7I0HSF8</accession>
<dbReference type="RefSeq" id="WP_135770820.1">
    <property type="nucleotide sequence ID" value="NZ_RQFT01000008.1"/>
</dbReference>
<reference evidence="1 2" key="1">
    <citation type="journal article" date="2019" name="PLoS Negl. Trop. Dis.">
        <title>Revisiting the worldwide diversity of Leptospira species in the environment.</title>
        <authorList>
            <person name="Vincent A.T."/>
            <person name="Schiettekatte O."/>
            <person name="Bourhy P."/>
            <person name="Veyrier F.J."/>
            <person name="Picardeau M."/>
        </authorList>
    </citation>
    <scope>NUCLEOTIDE SEQUENCE [LARGE SCALE GENOMIC DNA]</scope>
    <source>
        <strain evidence="1 2">201800273</strain>
    </source>
</reference>
<dbReference type="Proteomes" id="UP000297641">
    <property type="component" value="Unassembled WGS sequence"/>
</dbReference>
<sequence>MTDFQRRNRKLFIEQELERFYEIGRFRRDVISLDSQLLESTLDLHFARIDSWHASRWVSQEEKKRADRHKVGANTALAIMEKKPLIILEGVETNPFETVANGFFAIRIAFSRVFSEHEDKLKIFDFPEREILQMLSTLNQGEWTPKTFSLDLYRMEEQYLLKYKSFLSPTGTI</sequence>
<evidence type="ECO:0000313" key="1">
    <source>
        <dbReference type="EMBL" id="TGL06478.1"/>
    </source>
</evidence>